<proteinExistence type="predicted"/>
<name>A0A7K0CDU9_9ACTN</name>
<keyword evidence="1" id="KW-0472">Membrane</keyword>
<dbReference type="Proteomes" id="UP000466345">
    <property type="component" value="Unassembled WGS sequence"/>
</dbReference>
<keyword evidence="1" id="KW-1133">Transmembrane helix</keyword>
<accession>A0A7K0CDU9</accession>
<sequence length="96" mass="10499">MAKRYGGKPASVAILVVTDLAALVIGLWIVLYALDANRANEFVDFVRDLAGWLAGWSHDMFLVDPGWWQVLLNYGIAAVVYLAAGHTLARGVDKLK</sequence>
<feature type="transmembrane region" description="Helical" evidence="1">
    <location>
        <begin position="12"/>
        <end position="34"/>
    </location>
</feature>
<dbReference type="AlphaFoldDB" id="A0A7K0CDU9"/>
<comment type="caution">
    <text evidence="2">The sequence shown here is derived from an EMBL/GenBank/DDBJ whole genome shotgun (WGS) entry which is preliminary data.</text>
</comment>
<keyword evidence="1" id="KW-0812">Transmembrane</keyword>
<evidence type="ECO:0000313" key="2">
    <source>
        <dbReference type="EMBL" id="MQY11252.1"/>
    </source>
</evidence>
<keyword evidence="3" id="KW-1185">Reference proteome</keyword>
<reference evidence="2 3" key="1">
    <citation type="submission" date="2019-10" db="EMBL/GenBank/DDBJ databases">
        <title>Streptomyces smaragdinus sp. nov. and Streptomyces fabii sp. nov., isolated from the gut of fungus growing-termite Macrotermes natalensis.</title>
        <authorList>
            <person name="Schwitalla J."/>
            <person name="Benndorf R."/>
            <person name="Martin K."/>
            <person name="De Beer W."/>
            <person name="Kaster A.-K."/>
            <person name="Vollmers J."/>
            <person name="Poulsen M."/>
            <person name="Beemelmanns C."/>
        </authorList>
    </citation>
    <scope>NUCLEOTIDE SEQUENCE [LARGE SCALE GENOMIC DNA]</scope>
    <source>
        <strain evidence="2 3">RB5</strain>
    </source>
</reference>
<dbReference type="EMBL" id="WEGJ01000003">
    <property type="protein sequence ID" value="MQY11252.1"/>
    <property type="molecule type" value="Genomic_DNA"/>
</dbReference>
<feature type="transmembrane region" description="Helical" evidence="1">
    <location>
        <begin position="66"/>
        <end position="89"/>
    </location>
</feature>
<gene>
    <name evidence="2" type="ORF">SRB5_13670</name>
</gene>
<organism evidence="2 3">
    <name type="scientific">Streptomyces smaragdinus</name>
    <dbReference type="NCBI Taxonomy" id="2585196"/>
    <lineage>
        <taxon>Bacteria</taxon>
        <taxon>Bacillati</taxon>
        <taxon>Actinomycetota</taxon>
        <taxon>Actinomycetes</taxon>
        <taxon>Kitasatosporales</taxon>
        <taxon>Streptomycetaceae</taxon>
        <taxon>Streptomyces</taxon>
    </lineage>
</organism>
<evidence type="ECO:0000313" key="3">
    <source>
        <dbReference type="Proteomes" id="UP000466345"/>
    </source>
</evidence>
<dbReference type="RefSeq" id="WP_194292864.1">
    <property type="nucleotide sequence ID" value="NZ_WEGJ01000003.1"/>
</dbReference>
<evidence type="ECO:0000256" key="1">
    <source>
        <dbReference type="SAM" id="Phobius"/>
    </source>
</evidence>
<protein>
    <submittedName>
        <fullName evidence="2">Uncharacterized protein</fullName>
    </submittedName>
</protein>